<organism evidence="8">
    <name type="scientific">Palpitomonas bilix</name>
    <dbReference type="NCBI Taxonomy" id="652834"/>
    <lineage>
        <taxon>Eukaryota</taxon>
        <taxon>Eukaryota incertae sedis</taxon>
    </lineage>
</organism>
<dbReference type="GO" id="GO:0005216">
    <property type="term" value="F:monoatomic ion channel activity"/>
    <property type="evidence" value="ECO:0007669"/>
    <property type="project" value="InterPro"/>
</dbReference>
<feature type="transmembrane region" description="Helical" evidence="6">
    <location>
        <begin position="1167"/>
        <end position="1187"/>
    </location>
</feature>
<evidence type="ECO:0000256" key="2">
    <source>
        <dbReference type="ARBA" id="ARBA00022692"/>
    </source>
</evidence>
<feature type="region of interest" description="Disordered" evidence="5">
    <location>
        <begin position="1275"/>
        <end position="1298"/>
    </location>
</feature>
<dbReference type="SUPFAM" id="SSF81324">
    <property type="entry name" value="Voltage-gated potassium channels"/>
    <property type="match status" value="1"/>
</dbReference>
<dbReference type="Gene3D" id="1.10.287.70">
    <property type="match status" value="2"/>
</dbReference>
<feature type="compositionally biased region" description="Low complexity" evidence="5">
    <location>
        <begin position="1359"/>
        <end position="1369"/>
    </location>
</feature>
<feature type="region of interest" description="Disordered" evidence="5">
    <location>
        <begin position="1403"/>
        <end position="1428"/>
    </location>
</feature>
<keyword evidence="2 6" id="KW-0812">Transmembrane</keyword>
<keyword evidence="4 6" id="KW-0472">Membrane</keyword>
<feature type="domain" description="Ion transport" evidence="7">
    <location>
        <begin position="850"/>
        <end position="1226"/>
    </location>
</feature>
<dbReference type="Gene3D" id="1.20.120.350">
    <property type="entry name" value="Voltage-gated potassium channels. Chain C"/>
    <property type="match status" value="1"/>
</dbReference>
<feature type="transmembrane region" description="Helical" evidence="6">
    <location>
        <begin position="677"/>
        <end position="703"/>
    </location>
</feature>
<dbReference type="PANTHER" id="PTHR46726">
    <property type="entry name" value="TWO PORE CHANNEL 3"/>
    <property type="match status" value="1"/>
</dbReference>
<feature type="transmembrane region" description="Helical" evidence="6">
    <location>
        <begin position="302"/>
        <end position="328"/>
    </location>
</feature>
<evidence type="ECO:0000259" key="7">
    <source>
        <dbReference type="Pfam" id="PF00520"/>
    </source>
</evidence>
<feature type="transmembrane region" description="Helical" evidence="6">
    <location>
        <begin position="60"/>
        <end position="78"/>
    </location>
</feature>
<accession>A0A7S3G215</accession>
<comment type="subcellular location">
    <subcellularLocation>
        <location evidence="1">Membrane</location>
        <topology evidence="1">Multi-pass membrane protein</topology>
    </subcellularLocation>
</comment>
<sequence>MSNISRSKDIFINETCIFEREHPGSFALKSFANTASIVSIIACFTLFLHISNERRRSAHLITNLIAQATFAISVFYFMQLIGHLLYGTATAEHRDVFSSEYVATCKLMAGVSGVANIAHLMWVTWMGLFAFFAAAEKESRFYSYFFSTDEGGRSLRRSKGYVYMHVSVWTTALVFGILPEIPPFTAYGPVRRACGFKLCTRLDAVALFLSIGIPSLIAVVASFMGVVRTLRGGVQRKEQAQRRKTVESLHVLRGGGGSVADEGSEMATLSRESAFSATRRKMTVADQAFSAWKRLGDGSTSLSFLVAVILFNTFLFIETPIYIAVTNATGTELISNMTTTLTDVTLDVVRPLYGVVFAAAFVINYVFRKLRAGNLLRRRMEFPSGPEGPLEEDEFEKVYKDFETAALNVRDAVAGRSTKAQTYKDDRKRKAYIFYHNRAVTFWRKLASWLLLFLTFCESYGFGYLIDNQLRPLTRASINIFDTSLEGKIVLTVVEFILQLVLLAESFMRLQYMGASKFFKSGWQVSKLVTLIIGLLATLISFIAYMLPYYDMYIFYKVPGLYWTMYYLAIVRAFRPIYVIEQRFQLRRMVKNLFLMMPQVFEVTVLVLFFMVFFSIFGVVIYSRTNIHMSISQCLASGVQAQCDIAGGFGDALNSLYVVLTTSNFPNQTFSGYAKNWWFAIFFITFQVIGLYGLLNIVLAVVYNRYKELLEGYARDFLKNRDTKLNTAFKILSDYSALNKKGALGGGGGGGGKKKTRTVDSLSWKRLVYILRPDLPPKLVDLQYQVLAKGQAAGVTKVNFFSVDQVLRFKLKRLTKETTVLERMCISCNATKAFSATRRARQNLKKVVEHPAFNAVVLLLILLSLLLMIIEKSVPDQGAKTFDLTPYKATELALAVLWLLELILKVFALGWNTYMSSAFNRADFVVTAAFILYAVVWLICFGLCNAGSLSDAPSFINVPELADCYLPEYFNRNSGDKQVILDLITFVEILSVVRLLRSWRFVWGLRRFRKILIVLKNLLPSLIVFVQLLLLVFYQYSIAGVLLYGCAIPQAECGKESILYDSANSGVVPTQYLEDVTKLTGTGCTVPRMLPNSTDGDEFLGSDSGSGAVPNDNPVNDQVNLICGRQAFPFFAKELNDTGFYNSSWLDGWEKTAYHGNLWYGFNFDSMSQAIVTLFAQLIVNNWFVMGDAIIYISSEWSIIYFVSFWFFVVNVVHNLVISFVLDAFFVQFEKDAIEAEQPDTKKNKIDDLVSQSVVASDTKSTLDVFRDLFELEQPNEEEESPAASMEEGKEEDAAVIGGRSRSGTVAAHVLDEAEAMEAAEELAALQPRPGARRVTVAQQIMSAFADPSVPFSPPPPSSTSASTTAASSQPLPRRNPRRITIMQQLRANTTAEPSIVIDETLLEEDSDKLELDHEELVSSPISRKDNV</sequence>
<dbReference type="GO" id="GO:0016020">
    <property type="term" value="C:membrane"/>
    <property type="evidence" value="ECO:0007669"/>
    <property type="project" value="UniProtKB-SubCell"/>
</dbReference>
<feature type="transmembrane region" description="Helical" evidence="6">
    <location>
        <begin position="851"/>
        <end position="870"/>
    </location>
</feature>
<name>A0A7S3G215_9EUKA</name>
<dbReference type="EMBL" id="HBIB01010007">
    <property type="protein sequence ID" value="CAE0244189.1"/>
    <property type="molecule type" value="Transcribed_RNA"/>
</dbReference>
<evidence type="ECO:0000256" key="6">
    <source>
        <dbReference type="SAM" id="Phobius"/>
    </source>
</evidence>
<evidence type="ECO:0000256" key="4">
    <source>
        <dbReference type="ARBA" id="ARBA00023136"/>
    </source>
</evidence>
<feature type="transmembrane region" description="Helical" evidence="6">
    <location>
        <begin position="979"/>
        <end position="996"/>
    </location>
</feature>
<feature type="transmembrane region" description="Helical" evidence="6">
    <location>
        <begin position="160"/>
        <end position="178"/>
    </location>
</feature>
<dbReference type="InterPro" id="IPR005821">
    <property type="entry name" value="Ion_trans_dom"/>
</dbReference>
<feature type="transmembrane region" description="Helical" evidence="6">
    <location>
        <begin position="205"/>
        <end position="227"/>
    </location>
</feature>
<gene>
    <name evidence="8" type="ORF">PBIL07802_LOCUS6364</name>
</gene>
<evidence type="ECO:0000256" key="3">
    <source>
        <dbReference type="ARBA" id="ARBA00022989"/>
    </source>
</evidence>
<feature type="transmembrane region" description="Helical" evidence="6">
    <location>
        <begin position="489"/>
        <end position="507"/>
    </location>
</feature>
<reference evidence="8" key="1">
    <citation type="submission" date="2021-01" db="EMBL/GenBank/DDBJ databases">
        <authorList>
            <person name="Corre E."/>
            <person name="Pelletier E."/>
            <person name="Niang G."/>
            <person name="Scheremetjew M."/>
            <person name="Finn R."/>
            <person name="Kale V."/>
            <person name="Holt S."/>
            <person name="Cochrane G."/>
            <person name="Meng A."/>
            <person name="Brown T."/>
            <person name="Cohen L."/>
        </authorList>
    </citation>
    <scope>NUCLEOTIDE SEQUENCE</scope>
    <source>
        <strain evidence="8">NIES-2562</strain>
    </source>
</reference>
<feature type="transmembrane region" description="Helical" evidence="6">
    <location>
        <begin position="117"/>
        <end position="135"/>
    </location>
</feature>
<proteinExistence type="predicted"/>
<feature type="transmembrane region" description="Helical" evidence="6">
    <location>
        <begin position="348"/>
        <end position="367"/>
    </location>
</feature>
<feature type="transmembrane region" description="Helical" evidence="6">
    <location>
        <begin position="30"/>
        <end position="48"/>
    </location>
</feature>
<protein>
    <recommendedName>
        <fullName evidence="7">Ion transport domain-containing protein</fullName>
    </recommendedName>
</protein>
<feature type="transmembrane region" description="Helical" evidence="6">
    <location>
        <begin position="560"/>
        <end position="580"/>
    </location>
</feature>
<evidence type="ECO:0000313" key="8">
    <source>
        <dbReference type="EMBL" id="CAE0244189.1"/>
    </source>
</evidence>
<keyword evidence="3 6" id="KW-1133">Transmembrane helix</keyword>
<feature type="transmembrane region" description="Helical" evidence="6">
    <location>
        <begin position="528"/>
        <end position="548"/>
    </location>
</feature>
<dbReference type="InterPro" id="IPR027359">
    <property type="entry name" value="Volt_channel_dom_sf"/>
</dbReference>
<feature type="transmembrane region" description="Helical" evidence="6">
    <location>
        <begin position="1199"/>
        <end position="1222"/>
    </location>
</feature>
<dbReference type="PANTHER" id="PTHR46726:SF1">
    <property type="entry name" value="TWO-PORE CALCIUM CHANNEL 3"/>
    <property type="match status" value="1"/>
</dbReference>
<feature type="compositionally biased region" description="Basic and acidic residues" evidence="5">
    <location>
        <begin position="1409"/>
        <end position="1428"/>
    </location>
</feature>
<evidence type="ECO:0000256" key="5">
    <source>
        <dbReference type="SAM" id="MobiDB-lite"/>
    </source>
</evidence>
<evidence type="ECO:0000256" key="1">
    <source>
        <dbReference type="ARBA" id="ARBA00004141"/>
    </source>
</evidence>
<feature type="transmembrane region" description="Helical" evidence="6">
    <location>
        <begin position="600"/>
        <end position="622"/>
    </location>
</feature>
<feature type="transmembrane region" description="Helical" evidence="6">
    <location>
        <begin position="924"/>
        <end position="949"/>
    </location>
</feature>
<feature type="region of interest" description="Disordered" evidence="5">
    <location>
        <begin position="1347"/>
        <end position="1377"/>
    </location>
</feature>
<dbReference type="Pfam" id="PF00520">
    <property type="entry name" value="Ion_trans"/>
    <property type="match status" value="2"/>
</dbReference>
<feature type="transmembrane region" description="Helical" evidence="6">
    <location>
        <begin position="1017"/>
        <end position="1036"/>
    </location>
</feature>
<feature type="domain" description="Ion transport" evidence="7">
    <location>
        <begin position="486"/>
        <end position="709"/>
    </location>
</feature>
<feature type="transmembrane region" description="Helical" evidence="6">
    <location>
        <begin position="892"/>
        <end position="912"/>
    </location>
</feature>
<feature type="transmembrane region" description="Helical" evidence="6">
    <location>
        <begin position="446"/>
        <end position="466"/>
    </location>
</feature>